<dbReference type="InterPro" id="IPR051257">
    <property type="entry name" value="Diverse_CBS-Domain"/>
</dbReference>
<keyword evidence="1 2" id="KW-0129">CBS domain</keyword>
<comment type="caution">
    <text evidence="4">The sequence shown here is derived from an EMBL/GenBank/DDBJ whole genome shotgun (WGS) entry which is preliminary data.</text>
</comment>
<accession>A0A366LQB4</accession>
<dbReference type="CDD" id="cd02205">
    <property type="entry name" value="CBS_pair_SF"/>
    <property type="match status" value="1"/>
</dbReference>
<feature type="domain" description="CBS" evidence="3">
    <location>
        <begin position="9"/>
        <end position="66"/>
    </location>
</feature>
<feature type="domain" description="CBS" evidence="3">
    <location>
        <begin position="91"/>
        <end position="149"/>
    </location>
</feature>
<evidence type="ECO:0000256" key="2">
    <source>
        <dbReference type="PROSITE-ProRule" id="PRU00703"/>
    </source>
</evidence>
<keyword evidence="5" id="KW-1185">Reference proteome</keyword>
<gene>
    <name evidence="4" type="ORF">DP939_32985</name>
</gene>
<evidence type="ECO:0000313" key="4">
    <source>
        <dbReference type="EMBL" id="RBQ15830.1"/>
    </source>
</evidence>
<evidence type="ECO:0000313" key="5">
    <source>
        <dbReference type="Proteomes" id="UP000253303"/>
    </source>
</evidence>
<dbReference type="InterPro" id="IPR046342">
    <property type="entry name" value="CBS_dom_sf"/>
</dbReference>
<dbReference type="RefSeq" id="WP_113984751.1">
    <property type="nucleotide sequence ID" value="NZ_QMEY01000020.1"/>
</dbReference>
<dbReference type="Pfam" id="PF00571">
    <property type="entry name" value="CBS"/>
    <property type="match status" value="2"/>
</dbReference>
<dbReference type="Proteomes" id="UP000253303">
    <property type="component" value="Unassembled WGS sequence"/>
</dbReference>
<sequence>MWMKVGEVMSRCAVAVRPETPFGELIATIRRFDAGALTVVDDARRPVGVVSEHDLLFHETDPYRDADDLFEGHASYRDHLKARGCTARELMTTPPIMVTRNTTVREAARMMADHRVKHLPVVDTMTGVLVGAVSQRDLLKVFVRSAEAIRQDVGELLRRLSVPDGDVVVEVLEGIATVKGRLDRRSQVAAVVESIRGVEGLIEVNADLDFATDDVTSGSRGG</sequence>
<reference evidence="4 5" key="1">
    <citation type="submission" date="2018-06" db="EMBL/GenBank/DDBJ databases">
        <title>Sphaerisporangium craniellae sp. nov., isolated from a marine sponge in the South China Sea.</title>
        <authorList>
            <person name="Li L."/>
        </authorList>
    </citation>
    <scope>NUCLEOTIDE SEQUENCE [LARGE SCALE GENOMIC DNA]</scope>
    <source>
        <strain evidence="4 5">LHW63015</strain>
    </source>
</reference>
<protein>
    <submittedName>
        <fullName evidence="4">Signal transduction protein</fullName>
    </submittedName>
</protein>
<name>A0A366LQB4_9ACTN</name>
<dbReference type="PANTHER" id="PTHR43080">
    <property type="entry name" value="CBS DOMAIN-CONTAINING PROTEIN CBSX3, MITOCHONDRIAL"/>
    <property type="match status" value="1"/>
</dbReference>
<dbReference type="InterPro" id="IPR000644">
    <property type="entry name" value="CBS_dom"/>
</dbReference>
<dbReference type="AlphaFoldDB" id="A0A366LQB4"/>
<evidence type="ECO:0000256" key="1">
    <source>
        <dbReference type="ARBA" id="ARBA00023122"/>
    </source>
</evidence>
<evidence type="ECO:0000259" key="3">
    <source>
        <dbReference type="PROSITE" id="PS51371"/>
    </source>
</evidence>
<dbReference type="OrthoDB" id="3626971at2"/>
<organism evidence="4 5">
    <name type="scientific">Spongiactinospora rosea</name>
    <dbReference type="NCBI Taxonomy" id="2248750"/>
    <lineage>
        <taxon>Bacteria</taxon>
        <taxon>Bacillati</taxon>
        <taxon>Actinomycetota</taxon>
        <taxon>Actinomycetes</taxon>
        <taxon>Streptosporangiales</taxon>
        <taxon>Streptosporangiaceae</taxon>
        <taxon>Spongiactinospora</taxon>
    </lineage>
</organism>
<dbReference type="PANTHER" id="PTHR43080:SF29">
    <property type="entry name" value="OS02G0818000 PROTEIN"/>
    <property type="match status" value="1"/>
</dbReference>
<dbReference type="SUPFAM" id="SSF54631">
    <property type="entry name" value="CBS-domain pair"/>
    <property type="match status" value="1"/>
</dbReference>
<dbReference type="EMBL" id="QMEY01000020">
    <property type="protein sequence ID" value="RBQ15830.1"/>
    <property type="molecule type" value="Genomic_DNA"/>
</dbReference>
<dbReference type="PROSITE" id="PS51371">
    <property type="entry name" value="CBS"/>
    <property type="match status" value="2"/>
</dbReference>
<dbReference type="Gene3D" id="3.10.580.10">
    <property type="entry name" value="CBS-domain"/>
    <property type="match status" value="1"/>
</dbReference>
<dbReference type="SMART" id="SM00116">
    <property type="entry name" value="CBS"/>
    <property type="match status" value="2"/>
</dbReference>
<proteinExistence type="predicted"/>
<dbReference type="Gene3D" id="3.30.1340.30">
    <property type="match status" value="1"/>
</dbReference>